<proteinExistence type="inferred from homology"/>
<protein>
    <recommendedName>
        <fullName evidence="4 5">Large ribosomal subunit protein bL32</fullName>
    </recommendedName>
</protein>
<dbReference type="PANTHER" id="PTHR35534:SF1">
    <property type="entry name" value="LARGE RIBOSOMAL SUBUNIT PROTEIN BL32"/>
    <property type="match status" value="1"/>
</dbReference>
<accession>A0ABX8B4C5</accession>
<dbReference type="InterPro" id="IPR011332">
    <property type="entry name" value="Ribosomal_zn-bd"/>
</dbReference>
<sequence length="64" mass="7323">MPNPKRRHSSSRRGKRRAHDALPKLTLVRCPNCGAPRLPHRVCGECGYYRGRQVITIRQKGAEE</sequence>
<organism evidence="7 8">
    <name type="scientific">Chloracidobacterium sp. N</name>
    <dbReference type="NCBI Taxonomy" id="2821540"/>
    <lineage>
        <taxon>Bacteria</taxon>
        <taxon>Pseudomonadati</taxon>
        <taxon>Acidobacteriota</taxon>
        <taxon>Terriglobia</taxon>
        <taxon>Terriglobales</taxon>
        <taxon>Acidobacteriaceae</taxon>
        <taxon>Chloracidobacterium</taxon>
        <taxon>Chloracidobacterium aggregatum</taxon>
    </lineage>
</organism>
<evidence type="ECO:0000256" key="2">
    <source>
        <dbReference type="ARBA" id="ARBA00022980"/>
    </source>
</evidence>
<reference evidence="7 8" key="1">
    <citation type="submission" date="2021-03" db="EMBL/GenBank/DDBJ databases">
        <title>Genomic and phenotypic characterization of Chloracidobacterium isolates provides evidence for multiple species.</title>
        <authorList>
            <person name="Saini M.K."/>
            <person name="Costas A.M.G."/>
            <person name="Tank M."/>
            <person name="Bryant D.A."/>
        </authorList>
    </citation>
    <scope>NUCLEOTIDE SEQUENCE [LARGE SCALE GENOMIC DNA]</scope>
    <source>
        <strain evidence="7 8">N</strain>
    </source>
</reference>
<evidence type="ECO:0000313" key="8">
    <source>
        <dbReference type="Proteomes" id="UP000677668"/>
    </source>
</evidence>
<evidence type="ECO:0000256" key="1">
    <source>
        <dbReference type="ARBA" id="ARBA00008560"/>
    </source>
</evidence>
<name>A0ABX8B4C5_9BACT</name>
<comment type="similarity">
    <text evidence="1 5">Belongs to the bacterial ribosomal protein bL32 family.</text>
</comment>
<evidence type="ECO:0000256" key="5">
    <source>
        <dbReference type="HAMAP-Rule" id="MF_00340"/>
    </source>
</evidence>
<dbReference type="EMBL" id="CP072642">
    <property type="protein sequence ID" value="QUV94356.1"/>
    <property type="molecule type" value="Genomic_DNA"/>
</dbReference>
<dbReference type="SUPFAM" id="SSF57829">
    <property type="entry name" value="Zn-binding ribosomal proteins"/>
    <property type="match status" value="1"/>
</dbReference>
<feature type="compositionally biased region" description="Basic residues" evidence="6">
    <location>
        <begin position="1"/>
        <end position="18"/>
    </location>
</feature>
<dbReference type="GO" id="GO:0005840">
    <property type="term" value="C:ribosome"/>
    <property type="evidence" value="ECO:0007669"/>
    <property type="project" value="UniProtKB-KW"/>
</dbReference>
<dbReference type="PANTHER" id="PTHR35534">
    <property type="entry name" value="50S RIBOSOMAL PROTEIN L32"/>
    <property type="match status" value="1"/>
</dbReference>
<dbReference type="InterPro" id="IPR002677">
    <property type="entry name" value="Ribosomal_bL32"/>
</dbReference>
<keyword evidence="2 5" id="KW-0689">Ribosomal protein</keyword>
<dbReference type="RefSeq" id="WP_072234223.1">
    <property type="nucleotide sequence ID" value="NZ_CP072642.1"/>
</dbReference>
<dbReference type="Pfam" id="PF01783">
    <property type="entry name" value="Ribosomal_L32p"/>
    <property type="match status" value="1"/>
</dbReference>
<evidence type="ECO:0000313" key="7">
    <source>
        <dbReference type="EMBL" id="QUV94356.1"/>
    </source>
</evidence>
<dbReference type="InterPro" id="IPR044957">
    <property type="entry name" value="Ribosomal_bL32_bact"/>
</dbReference>
<gene>
    <name evidence="5 7" type="primary">rpmF</name>
    <name evidence="7" type="ORF">J8C05_02600</name>
</gene>
<evidence type="ECO:0000256" key="4">
    <source>
        <dbReference type="ARBA" id="ARBA00035178"/>
    </source>
</evidence>
<keyword evidence="8" id="KW-1185">Reference proteome</keyword>
<evidence type="ECO:0000256" key="6">
    <source>
        <dbReference type="SAM" id="MobiDB-lite"/>
    </source>
</evidence>
<dbReference type="NCBIfam" id="TIGR01031">
    <property type="entry name" value="rpmF_bact"/>
    <property type="match status" value="1"/>
</dbReference>
<keyword evidence="3 5" id="KW-0687">Ribonucleoprotein</keyword>
<dbReference type="HAMAP" id="MF_00340">
    <property type="entry name" value="Ribosomal_bL32"/>
    <property type="match status" value="1"/>
</dbReference>
<dbReference type="Proteomes" id="UP000677668">
    <property type="component" value="Chromosome 1"/>
</dbReference>
<feature type="region of interest" description="Disordered" evidence="6">
    <location>
        <begin position="1"/>
        <end position="21"/>
    </location>
</feature>
<evidence type="ECO:0000256" key="3">
    <source>
        <dbReference type="ARBA" id="ARBA00023274"/>
    </source>
</evidence>